<reference evidence="3" key="1">
    <citation type="submission" date="2024-06" db="EMBL/GenBank/DDBJ databases">
        <authorList>
            <person name="Liu X."/>
            <person name="Lenzi L."/>
            <person name="Haldenby T S."/>
            <person name="Uol C."/>
        </authorList>
    </citation>
    <scope>NUCLEOTIDE SEQUENCE</scope>
</reference>
<evidence type="ECO:0000313" key="4">
    <source>
        <dbReference type="Proteomes" id="UP001497525"/>
    </source>
</evidence>
<dbReference type="Pfam" id="PF03645">
    <property type="entry name" value="Tctex-1"/>
    <property type="match status" value="1"/>
</dbReference>
<name>A0AAV2TAG2_CALDB</name>
<dbReference type="CDD" id="cd21451">
    <property type="entry name" value="DLC-like_TCTEX1D"/>
    <property type="match status" value="1"/>
</dbReference>
<evidence type="ECO:0000256" key="1">
    <source>
        <dbReference type="ARBA" id="ARBA00005361"/>
    </source>
</evidence>
<comment type="caution">
    <text evidence="3">The sequence shown here is derived from an EMBL/GenBank/DDBJ whole genome shotgun (WGS) entry which is preliminary data.</text>
</comment>
<dbReference type="EMBL" id="CAXLJL010000123">
    <property type="protein sequence ID" value="CAL5132442.1"/>
    <property type="molecule type" value="Genomic_DNA"/>
</dbReference>
<accession>A0AAV2TAG2</accession>
<dbReference type="Gene3D" id="3.30.1140.40">
    <property type="entry name" value="Tctex-1"/>
    <property type="match status" value="1"/>
</dbReference>
<dbReference type="PANTHER" id="PTHR21255:SF7">
    <property type="entry name" value="DYNEIN LIGHT CHAIN TCTEX-TYPE PROTEIN 2B"/>
    <property type="match status" value="1"/>
</dbReference>
<sequence length="184" mass="20937">MDTGKSNEQSFRPRDPSQPNSRRTSLAMSSRRVSYFNAGQRSSLLGQRGSMWGIFRGGLPKNVKYENTYRTEPKEKERINQKKLETLIQDILNKALDSEKYEYQKVQSLTTNLANSIRKSVRELLAPSRYKVVVNINIGSMKDTSLTLSSRALWHVESGDTFAQACFSNASLFAVALVFCTYYE</sequence>
<dbReference type="GO" id="GO:0005868">
    <property type="term" value="C:cytoplasmic dynein complex"/>
    <property type="evidence" value="ECO:0007669"/>
    <property type="project" value="TreeGrafter"/>
</dbReference>
<gene>
    <name evidence="3" type="ORF">CDAUBV1_LOCUS5267</name>
</gene>
<protein>
    <submittedName>
        <fullName evidence="3">Uncharacterized protein</fullName>
    </submittedName>
</protein>
<evidence type="ECO:0000256" key="2">
    <source>
        <dbReference type="SAM" id="MobiDB-lite"/>
    </source>
</evidence>
<feature type="compositionally biased region" description="Polar residues" evidence="2">
    <location>
        <begin position="17"/>
        <end position="29"/>
    </location>
</feature>
<dbReference type="Proteomes" id="UP001497525">
    <property type="component" value="Unassembled WGS sequence"/>
</dbReference>
<proteinExistence type="inferred from homology"/>
<dbReference type="GO" id="GO:0045505">
    <property type="term" value="F:dynein intermediate chain binding"/>
    <property type="evidence" value="ECO:0007669"/>
    <property type="project" value="TreeGrafter"/>
</dbReference>
<dbReference type="InterPro" id="IPR005334">
    <property type="entry name" value="Tctex-1-like"/>
</dbReference>
<dbReference type="GO" id="GO:0005737">
    <property type="term" value="C:cytoplasm"/>
    <property type="evidence" value="ECO:0007669"/>
    <property type="project" value="TreeGrafter"/>
</dbReference>
<dbReference type="AlphaFoldDB" id="A0AAV2TAG2"/>
<dbReference type="InterPro" id="IPR038586">
    <property type="entry name" value="Tctex-1-like_sf"/>
</dbReference>
<feature type="compositionally biased region" description="Polar residues" evidence="2">
    <location>
        <begin position="1"/>
        <end position="10"/>
    </location>
</feature>
<organism evidence="3 4">
    <name type="scientific">Calicophoron daubneyi</name>
    <name type="common">Rumen fluke</name>
    <name type="synonym">Paramphistomum daubneyi</name>
    <dbReference type="NCBI Taxonomy" id="300641"/>
    <lineage>
        <taxon>Eukaryota</taxon>
        <taxon>Metazoa</taxon>
        <taxon>Spiralia</taxon>
        <taxon>Lophotrochozoa</taxon>
        <taxon>Platyhelminthes</taxon>
        <taxon>Trematoda</taxon>
        <taxon>Digenea</taxon>
        <taxon>Plagiorchiida</taxon>
        <taxon>Pronocephalata</taxon>
        <taxon>Paramphistomoidea</taxon>
        <taxon>Paramphistomidae</taxon>
        <taxon>Calicophoron</taxon>
    </lineage>
</organism>
<evidence type="ECO:0000313" key="3">
    <source>
        <dbReference type="EMBL" id="CAL5132442.1"/>
    </source>
</evidence>
<feature type="region of interest" description="Disordered" evidence="2">
    <location>
        <begin position="1"/>
        <end position="29"/>
    </location>
</feature>
<comment type="similarity">
    <text evidence="1">Belongs to the dynein light chain Tctex-type family.</text>
</comment>
<dbReference type="PANTHER" id="PTHR21255">
    <property type="entry name" value="T-COMPLEX-ASSOCIATED-TESTIS-EXPRESSED 1/ DYNEIN LIGHT CHAIN"/>
    <property type="match status" value="1"/>
</dbReference>
<dbReference type="GO" id="GO:0007018">
    <property type="term" value="P:microtubule-based movement"/>
    <property type="evidence" value="ECO:0007669"/>
    <property type="project" value="TreeGrafter"/>
</dbReference>